<evidence type="ECO:0000313" key="1">
    <source>
        <dbReference type="EMBL" id="RGI67194.1"/>
    </source>
</evidence>
<accession>A0A3E4E8X4</accession>
<proteinExistence type="predicted"/>
<protein>
    <submittedName>
        <fullName evidence="1">Uncharacterized protein</fullName>
    </submittedName>
</protein>
<gene>
    <name evidence="1" type="ORF">DXD95_09915</name>
</gene>
<organism evidence="1 2">
    <name type="scientific">Agathobacter rectalis</name>
    <dbReference type="NCBI Taxonomy" id="39491"/>
    <lineage>
        <taxon>Bacteria</taxon>
        <taxon>Bacillati</taxon>
        <taxon>Bacillota</taxon>
        <taxon>Clostridia</taxon>
        <taxon>Lachnospirales</taxon>
        <taxon>Lachnospiraceae</taxon>
        <taxon>Agathobacter</taxon>
    </lineage>
</organism>
<reference evidence="1 2" key="1">
    <citation type="submission" date="2018-08" db="EMBL/GenBank/DDBJ databases">
        <title>A genome reference for cultivated species of the human gut microbiota.</title>
        <authorList>
            <person name="Zou Y."/>
            <person name="Xue W."/>
            <person name="Luo G."/>
        </authorList>
    </citation>
    <scope>NUCLEOTIDE SEQUENCE [LARGE SCALE GENOMIC DNA]</scope>
    <source>
        <strain evidence="1 2">TM10-3</strain>
    </source>
</reference>
<sequence length="62" mass="7030">MANYGKIRLFRRKKHEYSRALHLPRHSSFMIIHTFADWGNTGQNMAESLGITTVSTTKAHGG</sequence>
<name>A0A3E4E8X4_9FIRM</name>
<dbReference type="Proteomes" id="UP000260642">
    <property type="component" value="Unassembled WGS sequence"/>
</dbReference>
<evidence type="ECO:0000313" key="2">
    <source>
        <dbReference type="Proteomes" id="UP000260642"/>
    </source>
</evidence>
<comment type="caution">
    <text evidence="1">The sequence shown here is derived from an EMBL/GenBank/DDBJ whole genome shotgun (WGS) entry which is preliminary data.</text>
</comment>
<dbReference type="EMBL" id="QSOB01000013">
    <property type="protein sequence ID" value="RGI67194.1"/>
    <property type="molecule type" value="Genomic_DNA"/>
</dbReference>
<dbReference type="AlphaFoldDB" id="A0A3E4E8X4"/>